<dbReference type="Proteomes" id="UP001307705">
    <property type="component" value="Unassembled WGS sequence"/>
</dbReference>
<evidence type="ECO:0008006" key="3">
    <source>
        <dbReference type="Google" id="ProtNLM"/>
    </source>
</evidence>
<gene>
    <name evidence="1" type="ORF">Ataiwa_02880</name>
</gene>
<protein>
    <recommendedName>
        <fullName evidence="3">6-bladed beta-propeller protein</fullName>
    </recommendedName>
</protein>
<organism evidence="1 2">
    <name type="scientific">Algoriphagus taiwanensis</name>
    <dbReference type="NCBI Taxonomy" id="1445656"/>
    <lineage>
        <taxon>Bacteria</taxon>
        <taxon>Pseudomonadati</taxon>
        <taxon>Bacteroidota</taxon>
        <taxon>Cytophagia</taxon>
        <taxon>Cytophagales</taxon>
        <taxon>Cyclobacteriaceae</taxon>
        <taxon>Algoriphagus</taxon>
    </lineage>
</organism>
<dbReference type="EMBL" id="BTPE01000001">
    <property type="protein sequence ID" value="GMQ32016.1"/>
    <property type="molecule type" value="Genomic_DNA"/>
</dbReference>
<comment type="caution">
    <text evidence="1">The sequence shown here is derived from an EMBL/GenBank/DDBJ whole genome shotgun (WGS) entry which is preliminary data.</text>
</comment>
<keyword evidence="2" id="KW-1185">Reference proteome</keyword>
<dbReference type="Pfam" id="PF17170">
    <property type="entry name" value="DUF5128"/>
    <property type="match status" value="1"/>
</dbReference>
<evidence type="ECO:0000313" key="2">
    <source>
        <dbReference type="Proteomes" id="UP001307705"/>
    </source>
</evidence>
<dbReference type="PROSITE" id="PS51257">
    <property type="entry name" value="PROKAR_LIPOPROTEIN"/>
    <property type="match status" value="1"/>
</dbReference>
<reference evidence="1 2" key="1">
    <citation type="submission" date="2023-08" db="EMBL/GenBank/DDBJ databases">
        <title>Draft genome sequence of Algoriphagus taiwanensis.</title>
        <authorList>
            <person name="Takatani N."/>
            <person name="Hosokawa M."/>
            <person name="Sawabe T."/>
        </authorList>
    </citation>
    <scope>NUCLEOTIDE SEQUENCE [LARGE SCALE GENOMIC DNA]</scope>
    <source>
        <strain evidence="1 2">JCM 19755</strain>
    </source>
</reference>
<accession>A0ABQ6PVM1</accession>
<sequence length="363" mass="42526">MSRRVLAILVLIFFSCEEKPNQFSFEPISVQKPLLVSEIGESLEILEIQTKYPISGTPTILKSDRYFYLFEQGIVTSLHQVSLDGKVLKSIDFGYEDKLNADAITQVILKENKIGVVSRGNLVIWFDENLEELEEEKLPFMANFHYLINENRMISFNNRIDDQEDFDILIQESGQTKKTLHIRKDEYNFVYESYSPFSEWNSHVIFSQAFNDTIYVWDKEGFRPLIHVNFGTNAVADRLKQIQHPLDMLAFFNEKKYHYLPGEVYGLDANRVLFQINEKGNRKLGLMNFETKELSVYPGIVDNSISNMILYFPQFAKDRELFFGISGEQILEKYDRIPDSFKHRLSQDYAESFFIYRLKLKPS</sequence>
<proteinExistence type="predicted"/>
<name>A0ABQ6PVM1_9BACT</name>
<evidence type="ECO:0000313" key="1">
    <source>
        <dbReference type="EMBL" id="GMQ32016.1"/>
    </source>
</evidence>